<organism evidence="2 3">
    <name type="scientific">SAR86 cluster bacterium</name>
    <dbReference type="NCBI Taxonomy" id="2030880"/>
    <lineage>
        <taxon>Bacteria</taxon>
        <taxon>Pseudomonadati</taxon>
        <taxon>Pseudomonadota</taxon>
        <taxon>Gammaproteobacteria</taxon>
        <taxon>SAR86 cluster</taxon>
    </lineage>
</organism>
<dbReference type="Pfam" id="PF08241">
    <property type="entry name" value="Methyltransf_11"/>
    <property type="match status" value="1"/>
</dbReference>
<dbReference type="Gene3D" id="3.40.50.150">
    <property type="entry name" value="Vaccinia Virus protein VP39"/>
    <property type="match status" value="1"/>
</dbReference>
<dbReference type="GO" id="GO:0008757">
    <property type="term" value="F:S-adenosylmethionine-dependent methyltransferase activity"/>
    <property type="evidence" value="ECO:0007669"/>
    <property type="project" value="InterPro"/>
</dbReference>
<dbReference type="EMBL" id="NVWI01000009">
    <property type="protein sequence ID" value="PCJ40434.1"/>
    <property type="molecule type" value="Genomic_DNA"/>
</dbReference>
<protein>
    <recommendedName>
        <fullName evidence="1">Methyltransferase type 11 domain-containing protein</fullName>
    </recommendedName>
</protein>
<sequence length="211" mass="23831">MGFYSTEINNPYIVDVGCGSNKIGNSKSVVGCDMFPSSDDIIQAAADDLPFESGSVDILFSAHCLEHMANPIKTLQEWCRVVGDDGVIWLVLPHRNRTFDSLRDLTAVEHLFDDLAENTPEEDMTHWEEFRAKVILSGHRLVPSEYIMPAQENKFTYFNSKRLIHHHVWTLGTFIDLVKALGLEVTYGIEQVPGREDSFSIIFKGVMHDSI</sequence>
<dbReference type="InterPro" id="IPR029063">
    <property type="entry name" value="SAM-dependent_MTases_sf"/>
</dbReference>
<feature type="domain" description="Methyltransferase type 11" evidence="1">
    <location>
        <begin position="15"/>
        <end position="89"/>
    </location>
</feature>
<proteinExistence type="predicted"/>
<evidence type="ECO:0000259" key="1">
    <source>
        <dbReference type="Pfam" id="PF08241"/>
    </source>
</evidence>
<comment type="caution">
    <text evidence="2">The sequence shown here is derived from an EMBL/GenBank/DDBJ whole genome shotgun (WGS) entry which is preliminary data.</text>
</comment>
<gene>
    <name evidence="2" type="ORF">COA71_11305</name>
</gene>
<reference evidence="3" key="1">
    <citation type="submission" date="2017-08" db="EMBL/GenBank/DDBJ databases">
        <title>A dynamic microbial community with high functional redundancy inhabits the cold, oxic subseafloor aquifer.</title>
        <authorList>
            <person name="Tully B.J."/>
            <person name="Wheat C.G."/>
            <person name="Glazer B.T."/>
            <person name="Huber J.A."/>
        </authorList>
    </citation>
    <scope>NUCLEOTIDE SEQUENCE [LARGE SCALE GENOMIC DNA]</scope>
</reference>
<dbReference type="InterPro" id="IPR013216">
    <property type="entry name" value="Methyltransf_11"/>
</dbReference>
<name>A0A2A5C966_9GAMM</name>
<dbReference type="Proteomes" id="UP000228987">
    <property type="component" value="Unassembled WGS sequence"/>
</dbReference>
<evidence type="ECO:0000313" key="3">
    <source>
        <dbReference type="Proteomes" id="UP000228987"/>
    </source>
</evidence>
<evidence type="ECO:0000313" key="2">
    <source>
        <dbReference type="EMBL" id="PCJ40434.1"/>
    </source>
</evidence>
<dbReference type="AlphaFoldDB" id="A0A2A5C966"/>
<dbReference type="SUPFAM" id="SSF53335">
    <property type="entry name" value="S-adenosyl-L-methionine-dependent methyltransferases"/>
    <property type="match status" value="1"/>
</dbReference>
<accession>A0A2A5C966</accession>